<dbReference type="InterPro" id="IPR036249">
    <property type="entry name" value="Thioredoxin-like_sf"/>
</dbReference>
<dbReference type="GO" id="GO:0008379">
    <property type="term" value="F:thioredoxin peroxidase activity"/>
    <property type="evidence" value="ECO:0007669"/>
    <property type="project" value="TreeGrafter"/>
</dbReference>
<keyword evidence="4 6" id="KW-0676">Redox-active center</keyword>
<dbReference type="Gene3D" id="3.30.1020.10">
    <property type="entry name" value="Antioxidant, Horf6, Chain A, domain2"/>
    <property type="match status" value="1"/>
</dbReference>
<evidence type="ECO:0000313" key="10">
    <source>
        <dbReference type="Proteomes" id="UP000078544"/>
    </source>
</evidence>
<dbReference type="GO" id="GO:0033554">
    <property type="term" value="P:cellular response to stress"/>
    <property type="evidence" value="ECO:0007669"/>
    <property type="project" value="TreeGrafter"/>
</dbReference>
<keyword evidence="3 6" id="KW-0560">Oxidoreductase</keyword>
<evidence type="ECO:0000256" key="7">
    <source>
        <dbReference type="PIRSR" id="PIRSR000239-1"/>
    </source>
</evidence>
<dbReference type="InterPro" id="IPR013766">
    <property type="entry name" value="Thioredoxin_domain"/>
</dbReference>
<keyword evidence="2 6" id="KW-0049">Antioxidant</keyword>
<dbReference type="InterPro" id="IPR045020">
    <property type="entry name" value="PRX_1cys"/>
</dbReference>
<dbReference type="PROSITE" id="PS51352">
    <property type="entry name" value="THIOREDOXIN_2"/>
    <property type="match status" value="1"/>
</dbReference>
<evidence type="ECO:0000313" key="9">
    <source>
        <dbReference type="EMBL" id="KZZ89893.1"/>
    </source>
</evidence>
<dbReference type="InterPro" id="IPR024706">
    <property type="entry name" value="Peroxiredoxin_AhpC-typ"/>
</dbReference>
<keyword evidence="10" id="KW-1185">Reference proteome</keyword>
<protein>
    <submittedName>
        <fullName evidence="9">Mitochondrial peroxiredoxin PRX1</fullName>
    </submittedName>
</protein>
<dbReference type="GO" id="GO:0005829">
    <property type="term" value="C:cytosol"/>
    <property type="evidence" value="ECO:0007669"/>
    <property type="project" value="TreeGrafter"/>
</dbReference>
<feature type="domain" description="Thioredoxin" evidence="8">
    <location>
        <begin position="5"/>
        <end position="168"/>
    </location>
</feature>
<dbReference type="OrthoDB" id="2996783at2759"/>
<sequence>MAGSLRLGSQAPDFTADSNVGKIGFHNYIEGSWAILFSHPQDFTPVCTTELGAFAKLEPEFTKRGVKLLGLSADTTESHGTWIKDIAEVTGGNVQFPIIADPDRVVANKYDMIDYQDPTNIDRSSLPLTIRSVFIIDPKKIIRIIISYPASTGRNATEILRVVDSLQASDKYKIATPIDWVPGQDVIVANSVKADEAKQLFPDLRIIKPYLRYTALPQA</sequence>
<dbReference type="STRING" id="1081109.A0A162I859"/>
<dbReference type="GO" id="GO:0042744">
    <property type="term" value="P:hydrogen peroxide catabolic process"/>
    <property type="evidence" value="ECO:0007669"/>
    <property type="project" value="TreeGrafter"/>
</dbReference>
<dbReference type="CDD" id="cd03016">
    <property type="entry name" value="PRX_1cys"/>
    <property type="match status" value="1"/>
</dbReference>
<dbReference type="GO" id="GO:0006979">
    <property type="term" value="P:response to oxidative stress"/>
    <property type="evidence" value="ECO:0007669"/>
    <property type="project" value="TreeGrafter"/>
</dbReference>
<evidence type="ECO:0000256" key="3">
    <source>
        <dbReference type="ARBA" id="ARBA00023002"/>
    </source>
</evidence>
<comment type="caution">
    <text evidence="9">The sequence shown here is derived from an EMBL/GenBank/DDBJ whole genome shotgun (WGS) entry which is preliminary data.</text>
</comment>
<evidence type="ECO:0000256" key="1">
    <source>
        <dbReference type="ARBA" id="ARBA00022559"/>
    </source>
</evidence>
<dbReference type="FunFam" id="3.40.30.10:FF:000011">
    <property type="entry name" value="Peroxiredoxin PRX1"/>
    <property type="match status" value="1"/>
</dbReference>
<dbReference type="EMBL" id="AZGY01000023">
    <property type="protein sequence ID" value="KZZ89893.1"/>
    <property type="molecule type" value="Genomic_DNA"/>
</dbReference>
<dbReference type="PANTHER" id="PTHR10681">
    <property type="entry name" value="THIOREDOXIN PEROXIDASE"/>
    <property type="match status" value="1"/>
</dbReference>
<dbReference type="Pfam" id="PF00578">
    <property type="entry name" value="AhpC-TSA"/>
    <property type="match status" value="1"/>
</dbReference>
<evidence type="ECO:0000256" key="5">
    <source>
        <dbReference type="ARBA" id="ARBA00025719"/>
    </source>
</evidence>
<reference evidence="9 10" key="1">
    <citation type="journal article" date="2016" name="Genome Biol. Evol.">
        <title>Divergent and convergent evolution of fungal pathogenicity.</title>
        <authorList>
            <person name="Shang Y."/>
            <person name="Xiao G."/>
            <person name="Zheng P."/>
            <person name="Cen K."/>
            <person name="Zhan S."/>
            <person name="Wang C."/>
        </authorList>
    </citation>
    <scope>NUCLEOTIDE SEQUENCE [LARGE SCALE GENOMIC DNA]</scope>
    <source>
        <strain evidence="9 10">RCEF 2490</strain>
    </source>
</reference>
<comment type="similarity">
    <text evidence="5">Belongs to the peroxiredoxin family. Prx6 subfamily.</text>
</comment>
<organism evidence="9 10">
    <name type="scientific">Moelleriella libera RCEF 2490</name>
    <dbReference type="NCBI Taxonomy" id="1081109"/>
    <lineage>
        <taxon>Eukaryota</taxon>
        <taxon>Fungi</taxon>
        <taxon>Dikarya</taxon>
        <taxon>Ascomycota</taxon>
        <taxon>Pezizomycotina</taxon>
        <taxon>Sordariomycetes</taxon>
        <taxon>Hypocreomycetidae</taxon>
        <taxon>Hypocreales</taxon>
        <taxon>Clavicipitaceae</taxon>
        <taxon>Moelleriella</taxon>
    </lineage>
</organism>
<dbReference type="Gene3D" id="3.40.30.10">
    <property type="entry name" value="Glutaredoxin"/>
    <property type="match status" value="1"/>
</dbReference>
<evidence type="ECO:0000259" key="8">
    <source>
        <dbReference type="PROSITE" id="PS51352"/>
    </source>
</evidence>
<accession>A0A162I859</accession>
<dbReference type="PANTHER" id="PTHR10681:SF121">
    <property type="entry name" value="ALKYL HYDROPEROXIDE REDUCTASE C"/>
    <property type="match status" value="1"/>
</dbReference>
<evidence type="ECO:0000256" key="4">
    <source>
        <dbReference type="ARBA" id="ARBA00023284"/>
    </source>
</evidence>
<name>A0A162I859_9HYPO</name>
<comment type="function">
    <text evidence="6">Thiol-specific peroxidase that catalyzes the reduction of hydrogen peroxide and organic hydroperoxides to water and alcohols, respectively.</text>
</comment>
<keyword evidence="1 6" id="KW-0575">Peroxidase</keyword>
<evidence type="ECO:0000256" key="6">
    <source>
        <dbReference type="PIRNR" id="PIRNR000239"/>
    </source>
</evidence>
<dbReference type="PIRSF" id="PIRSF000239">
    <property type="entry name" value="AHPC"/>
    <property type="match status" value="1"/>
</dbReference>
<dbReference type="Proteomes" id="UP000078544">
    <property type="component" value="Unassembled WGS sequence"/>
</dbReference>
<dbReference type="SUPFAM" id="SSF52833">
    <property type="entry name" value="Thioredoxin-like"/>
    <property type="match status" value="1"/>
</dbReference>
<dbReference type="AlphaFoldDB" id="A0A162I859"/>
<dbReference type="GO" id="GO:0045454">
    <property type="term" value="P:cell redox homeostasis"/>
    <property type="evidence" value="ECO:0007669"/>
    <property type="project" value="TreeGrafter"/>
</dbReference>
<proteinExistence type="inferred from homology"/>
<dbReference type="Pfam" id="PF10417">
    <property type="entry name" value="1-cysPrx_C"/>
    <property type="match status" value="1"/>
</dbReference>
<dbReference type="InterPro" id="IPR019479">
    <property type="entry name" value="Peroxiredoxin_C"/>
</dbReference>
<evidence type="ECO:0000256" key="2">
    <source>
        <dbReference type="ARBA" id="ARBA00022862"/>
    </source>
</evidence>
<feature type="active site" description="Cysteine sulfenic acid (-SOH) intermediate; for peroxidase activity" evidence="7">
    <location>
        <position position="47"/>
    </location>
</feature>
<dbReference type="FunFam" id="3.30.1020.10:FF:000001">
    <property type="entry name" value="1-Cys peroxiredoxin"/>
    <property type="match status" value="1"/>
</dbReference>
<gene>
    <name evidence="9" type="ORF">AAL_07401</name>
</gene>
<dbReference type="InterPro" id="IPR000866">
    <property type="entry name" value="AhpC/TSA"/>
</dbReference>
<dbReference type="InterPro" id="IPR050217">
    <property type="entry name" value="Peroxiredoxin"/>
</dbReference>